<comment type="caution">
    <text evidence="2">The sequence shown here is derived from an EMBL/GenBank/DDBJ whole genome shotgun (WGS) entry which is preliminary data.</text>
</comment>
<feature type="compositionally biased region" description="Low complexity" evidence="1">
    <location>
        <begin position="30"/>
        <end position="45"/>
    </location>
</feature>
<evidence type="ECO:0000313" key="2">
    <source>
        <dbReference type="EMBL" id="MEQ2282313.1"/>
    </source>
</evidence>
<dbReference type="Proteomes" id="UP001469553">
    <property type="component" value="Unassembled WGS sequence"/>
</dbReference>
<gene>
    <name evidence="2" type="ORF">AMECASPLE_039267</name>
</gene>
<sequence>MRKKKKKTLRLRFQYGNQYVHLGNNKIMYSSSSASSGSRGQQTQQRRPDVPLPRHLLQLLRVEPKAFPGQPRHSPFSVSWAVPWASSQWDVPGTPPEEGVQEASGIQVLLKILAYCDKVHYFP</sequence>
<evidence type="ECO:0000313" key="3">
    <source>
        <dbReference type="Proteomes" id="UP001469553"/>
    </source>
</evidence>
<feature type="region of interest" description="Disordered" evidence="1">
    <location>
        <begin position="30"/>
        <end position="50"/>
    </location>
</feature>
<protein>
    <submittedName>
        <fullName evidence="2">Uncharacterized protein</fullName>
    </submittedName>
</protein>
<name>A0ABV0XLF4_9TELE</name>
<dbReference type="EMBL" id="JAHRIP010008013">
    <property type="protein sequence ID" value="MEQ2282313.1"/>
    <property type="molecule type" value="Genomic_DNA"/>
</dbReference>
<keyword evidence="3" id="KW-1185">Reference proteome</keyword>
<accession>A0ABV0XLF4</accession>
<reference evidence="2 3" key="1">
    <citation type="submission" date="2021-06" db="EMBL/GenBank/DDBJ databases">
        <authorList>
            <person name="Palmer J.M."/>
        </authorList>
    </citation>
    <scope>NUCLEOTIDE SEQUENCE [LARGE SCALE GENOMIC DNA]</scope>
    <source>
        <strain evidence="2 3">AS_MEX2019</strain>
        <tissue evidence="2">Muscle</tissue>
    </source>
</reference>
<evidence type="ECO:0000256" key="1">
    <source>
        <dbReference type="SAM" id="MobiDB-lite"/>
    </source>
</evidence>
<organism evidence="2 3">
    <name type="scientific">Ameca splendens</name>
    <dbReference type="NCBI Taxonomy" id="208324"/>
    <lineage>
        <taxon>Eukaryota</taxon>
        <taxon>Metazoa</taxon>
        <taxon>Chordata</taxon>
        <taxon>Craniata</taxon>
        <taxon>Vertebrata</taxon>
        <taxon>Euteleostomi</taxon>
        <taxon>Actinopterygii</taxon>
        <taxon>Neopterygii</taxon>
        <taxon>Teleostei</taxon>
        <taxon>Neoteleostei</taxon>
        <taxon>Acanthomorphata</taxon>
        <taxon>Ovalentaria</taxon>
        <taxon>Atherinomorphae</taxon>
        <taxon>Cyprinodontiformes</taxon>
        <taxon>Goodeidae</taxon>
        <taxon>Ameca</taxon>
    </lineage>
</organism>
<proteinExistence type="predicted"/>